<dbReference type="GO" id="GO:0003700">
    <property type="term" value="F:DNA-binding transcription factor activity"/>
    <property type="evidence" value="ECO:0007669"/>
    <property type="project" value="InterPro"/>
</dbReference>
<keyword evidence="4" id="KW-0804">Transcription</keyword>
<dbReference type="PANTHER" id="PTHR30346">
    <property type="entry name" value="TRANSCRIPTIONAL DUAL REGULATOR HCAR-RELATED"/>
    <property type="match status" value="1"/>
</dbReference>
<evidence type="ECO:0000256" key="4">
    <source>
        <dbReference type="ARBA" id="ARBA00023163"/>
    </source>
</evidence>
<dbReference type="FunFam" id="1.10.10.10:FF:000001">
    <property type="entry name" value="LysR family transcriptional regulator"/>
    <property type="match status" value="1"/>
</dbReference>
<comment type="similarity">
    <text evidence="1">Belongs to the LysR transcriptional regulatory family.</text>
</comment>
<dbReference type="Gene3D" id="3.40.190.10">
    <property type="entry name" value="Periplasmic binding protein-like II"/>
    <property type="match status" value="2"/>
</dbReference>
<gene>
    <name evidence="6" type="ORF">B5766_07220</name>
</gene>
<dbReference type="PROSITE" id="PS50931">
    <property type="entry name" value="HTH_LYSR"/>
    <property type="match status" value="1"/>
</dbReference>
<dbReference type="InterPro" id="IPR000847">
    <property type="entry name" value="LysR_HTH_N"/>
</dbReference>
<dbReference type="Proteomes" id="UP000219994">
    <property type="component" value="Unassembled WGS sequence"/>
</dbReference>
<dbReference type="PANTHER" id="PTHR30346:SF17">
    <property type="entry name" value="LYSR FAMILY TRANSCRIPTIONAL REGULATOR"/>
    <property type="match status" value="1"/>
</dbReference>
<sequence>METRRLEMFVTLVDAGSFRSAAEQLFISQPALSQQINRLETDLGLQLIDRSQRPVRLTAAGREFHIRCRDVLDQVTEIESLMSAVKDGTVGRVRLGLASALMYGHVPSAVKVFREAFPRVEVEISNRVTTQVQEELEEGRLDVAILFTRSSMKGLTSRRLYSEPYRVALPIDHPLAGEECVTFSQLREESVIMIPRHAAPENHDALIVACMQADFSPRGPVVAGSYLDHVALTSAGFGVSFVPESLTRLRLDNVVYKPIGAPTVEATISISWFQDRANFAARAFVEHFLVHYHASPTTEGYQRVTVPLTQPRKDYS</sequence>
<organism evidence="6 7">
    <name type="scientific">Candidatus Lumbricidiphila eiseniae</name>
    <dbReference type="NCBI Taxonomy" id="1969409"/>
    <lineage>
        <taxon>Bacteria</taxon>
        <taxon>Bacillati</taxon>
        <taxon>Actinomycetota</taxon>
        <taxon>Actinomycetes</taxon>
        <taxon>Micrococcales</taxon>
        <taxon>Microbacteriaceae</taxon>
        <taxon>Candidatus Lumbricidiphila</taxon>
    </lineage>
</organism>
<evidence type="ECO:0000256" key="2">
    <source>
        <dbReference type="ARBA" id="ARBA00023015"/>
    </source>
</evidence>
<name>A0A2A6FRD1_9MICO</name>
<keyword evidence="2" id="KW-0805">Transcription regulation</keyword>
<comment type="caution">
    <text evidence="6">The sequence shown here is derived from an EMBL/GenBank/DDBJ whole genome shotgun (WGS) entry which is preliminary data.</text>
</comment>
<dbReference type="EMBL" id="NAEP01000038">
    <property type="protein sequence ID" value="PDQ35228.1"/>
    <property type="molecule type" value="Genomic_DNA"/>
</dbReference>
<dbReference type="Pfam" id="PF03466">
    <property type="entry name" value="LysR_substrate"/>
    <property type="match status" value="1"/>
</dbReference>
<keyword evidence="3" id="KW-0238">DNA-binding</keyword>
<protein>
    <recommendedName>
        <fullName evidence="5">HTH lysR-type domain-containing protein</fullName>
    </recommendedName>
</protein>
<accession>A0A2A6FRD1</accession>
<feature type="domain" description="HTH lysR-type" evidence="5">
    <location>
        <begin position="1"/>
        <end position="58"/>
    </location>
</feature>
<evidence type="ECO:0000256" key="3">
    <source>
        <dbReference type="ARBA" id="ARBA00023125"/>
    </source>
</evidence>
<dbReference type="InterPro" id="IPR036388">
    <property type="entry name" value="WH-like_DNA-bd_sf"/>
</dbReference>
<evidence type="ECO:0000256" key="1">
    <source>
        <dbReference type="ARBA" id="ARBA00009437"/>
    </source>
</evidence>
<evidence type="ECO:0000259" key="5">
    <source>
        <dbReference type="PROSITE" id="PS50931"/>
    </source>
</evidence>
<dbReference type="CDD" id="cd08414">
    <property type="entry name" value="PBP2_LTTR_aromatics_like"/>
    <property type="match status" value="1"/>
</dbReference>
<dbReference type="Pfam" id="PF00126">
    <property type="entry name" value="HTH_1"/>
    <property type="match status" value="1"/>
</dbReference>
<evidence type="ECO:0000313" key="7">
    <source>
        <dbReference type="Proteomes" id="UP000219994"/>
    </source>
</evidence>
<dbReference type="GO" id="GO:0003677">
    <property type="term" value="F:DNA binding"/>
    <property type="evidence" value="ECO:0007669"/>
    <property type="project" value="UniProtKB-KW"/>
</dbReference>
<dbReference type="Gene3D" id="1.10.10.10">
    <property type="entry name" value="Winged helix-like DNA-binding domain superfamily/Winged helix DNA-binding domain"/>
    <property type="match status" value="1"/>
</dbReference>
<evidence type="ECO:0000313" key="6">
    <source>
        <dbReference type="EMBL" id="PDQ35228.1"/>
    </source>
</evidence>
<dbReference type="SUPFAM" id="SSF53850">
    <property type="entry name" value="Periplasmic binding protein-like II"/>
    <property type="match status" value="1"/>
</dbReference>
<dbReference type="PRINTS" id="PR00039">
    <property type="entry name" value="HTHLYSR"/>
</dbReference>
<dbReference type="AlphaFoldDB" id="A0A2A6FRD1"/>
<reference evidence="7" key="1">
    <citation type="submission" date="2017-03" db="EMBL/GenBank/DDBJ databases">
        <authorList>
            <person name="Lund M.B."/>
        </authorList>
    </citation>
    <scope>NUCLEOTIDE SEQUENCE [LARGE SCALE GENOMIC DNA]</scope>
</reference>
<proteinExistence type="inferred from homology"/>
<dbReference type="GO" id="GO:0032993">
    <property type="term" value="C:protein-DNA complex"/>
    <property type="evidence" value="ECO:0007669"/>
    <property type="project" value="TreeGrafter"/>
</dbReference>
<dbReference type="InterPro" id="IPR005119">
    <property type="entry name" value="LysR_subst-bd"/>
</dbReference>
<dbReference type="InterPro" id="IPR036390">
    <property type="entry name" value="WH_DNA-bd_sf"/>
</dbReference>
<dbReference type="SUPFAM" id="SSF46785">
    <property type="entry name" value="Winged helix' DNA-binding domain"/>
    <property type="match status" value="1"/>
</dbReference>